<proteinExistence type="predicted"/>
<comment type="caution">
    <text evidence="1">The sequence shown here is derived from an EMBL/GenBank/DDBJ whole genome shotgun (WGS) entry which is preliminary data.</text>
</comment>
<gene>
    <name evidence="1" type="primary">ANK3</name>
    <name evidence="1" type="ORF">SNEC2469_LOCUS18907</name>
</gene>
<reference evidence="1" key="1">
    <citation type="submission" date="2021-02" db="EMBL/GenBank/DDBJ databases">
        <authorList>
            <person name="Dougan E. K."/>
            <person name="Rhodes N."/>
            <person name="Thang M."/>
            <person name="Chan C."/>
        </authorList>
    </citation>
    <scope>NUCLEOTIDE SEQUENCE</scope>
</reference>
<sequence>MDQQKQVVKWLMLSNDQLLAVVEEQRALIEHLRWETRPSGPRMAPLSLGDISESQEALKDCSKTWTSTLQQREDALQPVAFAASQGQQASSPEGAPAMCCIWPPSAPRYVLRKVGPWRSYPQSR</sequence>
<name>A0A812W9A2_9DINO</name>
<dbReference type="Proteomes" id="UP000601435">
    <property type="component" value="Unassembled WGS sequence"/>
</dbReference>
<evidence type="ECO:0000313" key="2">
    <source>
        <dbReference type="Proteomes" id="UP000601435"/>
    </source>
</evidence>
<dbReference type="EMBL" id="CAJNJA010032075">
    <property type="protein sequence ID" value="CAE7663545.1"/>
    <property type="molecule type" value="Genomic_DNA"/>
</dbReference>
<organism evidence="1 2">
    <name type="scientific">Symbiodinium necroappetens</name>
    <dbReference type="NCBI Taxonomy" id="1628268"/>
    <lineage>
        <taxon>Eukaryota</taxon>
        <taxon>Sar</taxon>
        <taxon>Alveolata</taxon>
        <taxon>Dinophyceae</taxon>
        <taxon>Suessiales</taxon>
        <taxon>Symbiodiniaceae</taxon>
        <taxon>Symbiodinium</taxon>
    </lineage>
</organism>
<dbReference type="AlphaFoldDB" id="A0A812W9A2"/>
<evidence type="ECO:0000313" key="1">
    <source>
        <dbReference type="EMBL" id="CAE7663545.1"/>
    </source>
</evidence>
<protein>
    <submittedName>
        <fullName evidence="1">ANK3 protein</fullName>
    </submittedName>
</protein>
<keyword evidence="2" id="KW-1185">Reference proteome</keyword>
<accession>A0A812W9A2</accession>